<evidence type="ECO:0000313" key="2">
    <source>
        <dbReference type="EMBL" id="GBN73141.1"/>
    </source>
</evidence>
<evidence type="ECO:0000256" key="1">
    <source>
        <dbReference type="SAM" id="Phobius"/>
    </source>
</evidence>
<keyword evidence="1" id="KW-0472">Membrane</keyword>
<comment type="caution">
    <text evidence="2">The sequence shown here is derived from an EMBL/GenBank/DDBJ whole genome shotgun (WGS) entry which is preliminary data.</text>
</comment>
<feature type="non-terminal residue" evidence="2">
    <location>
        <position position="1"/>
    </location>
</feature>
<protein>
    <submittedName>
        <fullName evidence="2">Uncharacterized protein</fullName>
    </submittedName>
</protein>
<keyword evidence="3" id="KW-1185">Reference proteome</keyword>
<name>A0A4Y2RBT7_ARAVE</name>
<accession>A0A4Y2RBT7</accession>
<dbReference type="AlphaFoldDB" id="A0A4Y2RBT7"/>
<keyword evidence="1" id="KW-1133">Transmembrane helix</keyword>
<proteinExistence type="predicted"/>
<sequence length="111" mass="12376">SLETIYTIDSSSRLLQSTALNLSIVLIVPKLSTENAPIDSIAQEKTIDTIDSFEKVDTIDCFRRQLRKPDTIDLALIVSIVFSPAILSIGFFKWIVLKLSIVPGYSFKTID</sequence>
<reference evidence="2 3" key="1">
    <citation type="journal article" date="2019" name="Sci. Rep.">
        <title>Orb-weaving spider Araneus ventricosus genome elucidates the spidroin gene catalogue.</title>
        <authorList>
            <person name="Kono N."/>
            <person name="Nakamura H."/>
            <person name="Ohtoshi R."/>
            <person name="Moran D.A.P."/>
            <person name="Shinohara A."/>
            <person name="Yoshida Y."/>
            <person name="Fujiwara M."/>
            <person name="Mori M."/>
            <person name="Tomita M."/>
            <person name="Arakawa K."/>
        </authorList>
    </citation>
    <scope>NUCLEOTIDE SEQUENCE [LARGE SCALE GENOMIC DNA]</scope>
</reference>
<evidence type="ECO:0000313" key="3">
    <source>
        <dbReference type="Proteomes" id="UP000499080"/>
    </source>
</evidence>
<keyword evidence="1" id="KW-0812">Transmembrane</keyword>
<dbReference type="EMBL" id="BGPR01016472">
    <property type="protein sequence ID" value="GBN73141.1"/>
    <property type="molecule type" value="Genomic_DNA"/>
</dbReference>
<gene>
    <name evidence="2" type="ORF">AVEN_200496_1</name>
</gene>
<dbReference type="Proteomes" id="UP000499080">
    <property type="component" value="Unassembled WGS sequence"/>
</dbReference>
<organism evidence="2 3">
    <name type="scientific">Araneus ventricosus</name>
    <name type="common">Orbweaver spider</name>
    <name type="synonym">Epeira ventricosa</name>
    <dbReference type="NCBI Taxonomy" id="182803"/>
    <lineage>
        <taxon>Eukaryota</taxon>
        <taxon>Metazoa</taxon>
        <taxon>Ecdysozoa</taxon>
        <taxon>Arthropoda</taxon>
        <taxon>Chelicerata</taxon>
        <taxon>Arachnida</taxon>
        <taxon>Araneae</taxon>
        <taxon>Araneomorphae</taxon>
        <taxon>Entelegynae</taxon>
        <taxon>Araneoidea</taxon>
        <taxon>Araneidae</taxon>
        <taxon>Araneus</taxon>
    </lineage>
</organism>
<feature type="transmembrane region" description="Helical" evidence="1">
    <location>
        <begin position="74"/>
        <end position="96"/>
    </location>
</feature>